<name>A0A5P2AII8_STRVZ</name>
<dbReference type="Proteomes" id="UP000324106">
    <property type="component" value="Chromosome"/>
</dbReference>
<evidence type="ECO:0008006" key="3">
    <source>
        <dbReference type="Google" id="ProtNLM"/>
    </source>
</evidence>
<evidence type="ECO:0000313" key="1">
    <source>
        <dbReference type="EMBL" id="QES17796.1"/>
    </source>
</evidence>
<reference evidence="1 2" key="1">
    <citation type="submission" date="2018-05" db="EMBL/GenBank/DDBJ databases">
        <title>Streptomyces venezuelae.</title>
        <authorList>
            <person name="Kim W."/>
            <person name="Lee N."/>
            <person name="Cho B.-K."/>
        </authorList>
    </citation>
    <scope>NUCLEOTIDE SEQUENCE [LARGE SCALE GENOMIC DNA]</scope>
    <source>
        <strain evidence="1 2">ATCC 15068</strain>
    </source>
</reference>
<dbReference type="RefSeq" id="WP_150263441.1">
    <property type="nucleotide sequence ID" value="NZ_CP029194.1"/>
</dbReference>
<dbReference type="EMBL" id="CP029194">
    <property type="protein sequence ID" value="QES17796.1"/>
    <property type="molecule type" value="Genomic_DNA"/>
</dbReference>
<evidence type="ECO:0000313" key="2">
    <source>
        <dbReference type="Proteomes" id="UP000324106"/>
    </source>
</evidence>
<proteinExistence type="predicted"/>
<sequence length="79" mass="8474">MFIEPAETQAAVLTIDQSARLDVALGVIAEAPAEVKQHATAPALRDYQRDGIRVIFYATAPGSILIVTYVEVDETVESG</sequence>
<dbReference type="OrthoDB" id="4233646at2"/>
<organism evidence="1 2">
    <name type="scientific">Streptomyces venezuelae</name>
    <dbReference type="NCBI Taxonomy" id="54571"/>
    <lineage>
        <taxon>Bacteria</taxon>
        <taxon>Bacillati</taxon>
        <taxon>Actinomycetota</taxon>
        <taxon>Actinomycetes</taxon>
        <taxon>Kitasatosporales</taxon>
        <taxon>Streptomycetaceae</taxon>
        <taxon>Streptomyces</taxon>
    </lineage>
</organism>
<accession>A0A5P2AII8</accession>
<gene>
    <name evidence="1" type="ORF">DEJ46_00690</name>
</gene>
<protein>
    <recommendedName>
        <fullName evidence="3">DUF4258 domain-containing protein</fullName>
    </recommendedName>
</protein>
<dbReference type="AlphaFoldDB" id="A0A5P2AII8"/>